<dbReference type="GO" id="GO:0005886">
    <property type="term" value="C:plasma membrane"/>
    <property type="evidence" value="ECO:0007669"/>
    <property type="project" value="TreeGrafter"/>
</dbReference>
<dbReference type="EMBL" id="UYYB01102772">
    <property type="protein sequence ID" value="VDM78730.1"/>
    <property type="molecule type" value="Genomic_DNA"/>
</dbReference>
<evidence type="ECO:0000256" key="2">
    <source>
        <dbReference type="ARBA" id="ARBA00023065"/>
    </source>
</evidence>
<dbReference type="InterPro" id="IPR050970">
    <property type="entry name" value="Cl_channel_volt-gated"/>
</dbReference>
<evidence type="ECO:0000256" key="4">
    <source>
        <dbReference type="SAM" id="MobiDB-lite"/>
    </source>
</evidence>
<organism evidence="5 6">
    <name type="scientific">Strongylus vulgaris</name>
    <name type="common">Blood worm</name>
    <dbReference type="NCBI Taxonomy" id="40348"/>
    <lineage>
        <taxon>Eukaryota</taxon>
        <taxon>Metazoa</taxon>
        <taxon>Ecdysozoa</taxon>
        <taxon>Nematoda</taxon>
        <taxon>Chromadorea</taxon>
        <taxon>Rhabditida</taxon>
        <taxon>Rhabditina</taxon>
        <taxon>Rhabditomorpha</taxon>
        <taxon>Strongyloidea</taxon>
        <taxon>Strongylidae</taxon>
        <taxon>Strongylus</taxon>
    </lineage>
</organism>
<accession>A0A3P7IZT5</accession>
<dbReference type="InterPro" id="IPR046342">
    <property type="entry name" value="CBS_dom_sf"/>
</dbReference>
<feature type="compositionally biased region" description="Basic and acidic residues" evidence="4">
    <location>
        <begin position="106"/>
        <end position="120"/>
    </location>
</feature>
<keyword evidence="3" id="KW-0868">Chloride</keyword>
<keyword evidence="6" id="KW-1185">Reference proteome</keyword>
<evidence type="ECO:0008006" key="7">
    <source>
        <dbReference type="Google" id="ProtNLM"/>
    </source>
</evidence>
<dbReference type="AlphaFoldDB" id="A0A3P7IZT5"/>
<evidence type="ECO:0000256" key="1">
    <source>
        <dbReference type="ARBA" id="ARBA00022448"/>
    </source>
</evidence>
<evidence type="ECO:0000313" key="6">
    <source>
        <dbReference type="Proteomes" id="UP000270094"/>
    </source>
</evidence>
<dbReference type="PANTHER" id="PTHR45720:SF15">
    <property type="entry name" value="CHLORIDE CHANNEL PROTEIN"/>
    <property type="match status" value="1"/>
</dbReference>
<keyword evidence="1" id="KW-0813">Transport</keyword>
<proteinExistence type="predicted"/>
<feature type="non-terminal residue" evidence="5">
    <location>
        <position position="201"/>
    </location>
</feature>
<dbReference type="SUPFAM" id="SSF54631">
    <property type="entry name" value="CBS-domain pair"/>
    <property type="match status" value="1"/>
</dbReference>
<name>A0A3P7IZT5_STRVU</name>
<feature type="region of interest" description="Disordered" evidence="4">
    <location>
        <begin position="96"/>
        <end position="121"/>
    </location>
</feature>
<protein>
    <recommendedName>
        <fullName evidence="7">CBS domain-containing protein</fullName>
    </recommendedName>
</protein>
<dbReference type="PANTHER" id="PTHR45720">
    <property type="entry name" value="CHLORIDE CHANNEL PROTEIN 2"/>
    <property type="match status" value="1"/>
</dbReference>
<reference evidence="5 6" key="1">
    <citation type="submission" date="2018-11" db="EMBL/GenBank/DDBJ databases">
        <authorList>
            <consortium name="Pathogen Informatics"/>
        </authorList>
    </citation>
    <scope>NUCLEOTIDE SEQUENCE [LARGE SCALE GENOMIC DNA]</scope>
</reference>
<gene>
    <name evidence="5" type="ORF">SVUK_LOCUS13728</name>
</gene>
<evidence type="ECO:0000313" key="5">
    <source>
        <dbReference type="EMBL" id="VDM78730.1"/>
    </source>
</evidence>
<dbReference type="Proteomes" id="UP000270094">
    <property type="component" value="Unassembled WGS sequence"/>
</dbReference>
<dbReference type="Gene3D" id="3.10.580.10">
    <property type="entry name" value="CBS-domain"/>
    <property type="match status" value="2"/>
</dbReference>
<keyword evidence="2" id="KW-0406">Ion transport</keyword>
<sequence length="201" mass="22776">MVCDVIYITKDMTYREMKEILQMAPHLRSFPIVTDRGKPLQKYTLRLKSKILLGSVAKRYLTMLLRRHVLVTQQESRTSARMTPADIFNTIRRTSMRLSKRSSTRRSKDSRENDSTKSDPDQLEVVTDRTYSGNTLLSISPLHAPNSVPLQAVFTRPSSSELLKVHTLFSLLGLSHAYVTDCGRLVGVVGLKELRDALANI</sequence>
<evidence type="ECO:0000256" key="3">
    <source>
        <dbReference type="ARBA" id="ARBA00023214"/>
    </source>
</evidence>
<feature type="compositionally biased region" description="Basic residues" evidence="4">
    <location>
        <begin position="96"/>
        <end position="105"/>
    </location>
</feature>
<dbReference type="GO" id="GO:0005247">
    <property type="term" value="F:voltage-gated chloride channel activity"/>
    <property type="evidence" value="ECO:0007669"/>
    <property type="project" value="TreeGrafter"/>
</dbReference>
<dbReference type="OrthoDB" id="4564at2759"/>